<organism evidence="2 3">
    <name type="scientific">Stylonychia lemnae</name>
    <name type="common">Ciliate</name>
    <dbReference type="NCBI Taxonomy" id="5949"/>
    <lineage>
        <taxon>Eukaryota</taxon>
        <taxon>Sar</taxon>
        <taxon>Alveolata</taxon>
        <taxon>Ciliophora</taxon>
        <taxon>Intramacronucleata</taxon>
        <taxon>Spirotrichea</taxon>
        <taxon>Stichotrichia</taxon>
        <taxon>Sporadotrichida</taxon>
        <taxon>Oxytrichidae</taxon>
        <taxon>Stylonychinae</taxon>
        <taxon>Stylonychia</taxon>
    </lineage>
</organism>
<dbReference type="Pfam" id="PF01670">
    <property type="entry name" value="Glyco_hydro_12"/>
    <property type="match status" value="1"/>
</dbReference>
<evidence type="ECO:0000313" key="2">
    <source>
        <dbReference type="EMBL" id="CDW80106.1"/>
    </source>
</evidence>
<sequence>MKSLAIAALIGAVSCNHQHTVNQEYQHKMHDANFRAPHMHNEKSFLQADDGLTVRGGQNCDDWGQIDLPNHLYMFNNKWGKGQATGDSWQCVQDNKVDYKWTTQSGGNTVKAYPAMIAGWHYGYKYGEGVGGLPARVYETPRLMTSWHISHDKKQDFEQLNTSWDVWLGGIDETNPKNPGVEVMIWMNHVAQYPIGSKIDTVNIWGMNWDLWYGTMSGGGASWEVFTFSNQQGIWNIDNQNLFDFFNLLWKRNRLDGRRYIVGVEAGNEIMDGEGSFSYSYDFKVNP</sequence>
<proteinExistence type="inferred from homology"/>
<dbReference type="GO" id="GO:0000272">
    <property type="term" value="P:polysaccharide catabolic process"/>
    <property type="evidence" value="ECO:0007669"/>
    <property type="project" value="InterPro"/>
</dbReference>
<dbReference type="InParanoid" id="A0A078AE39"/>
<dbReference type="Proteomes" id="UP000039865">
    <property type="component" value="Unassembled WGS sequence"/>
</dbReference>
<dbReference type="SUPFAM" id="SSF49899">
    <property type="entry name" value="Concanavalin A-like lectins/glucanases"/>
    <property type="match status" value="1"/>
</dbReference>
<keyword evidence="2" id="KW-0378">Hydrolase</keyword>
<reference evidence="2 3" key="1">
    <citation type="submission" date="2014-06" db="EMBL/GenBank/DDBJ databases">
        <authorList>
            <person name="Swart Estienne"/>
        </authorList>
    </citation>
    <scope>NUCLEOTIDE SEQUENCE [LARGE SCALE GENOMIC DNA]</scope>
    <source>
        <strain evidence="2 3">130c</strain>
    </source>
</reference>
<dbReference type="EMBL" id="CCKQ01008643">
    <property type="protein sequence ID" value="CDW80106.1"/>
    <property type="molecule type" value="Genomic_DNA"/>
</dbReference>
<dbReference type="InterPro" id="IPR013320">
    <property type="entry name" value="ConA-like_dom_sf"/>
</dbReference>
<dbReference type="GO" id="GO:0008810">
    <property type="term" value="F:cellulase activity"/>
    <property type="evidence" value="ECO:0007669"/>
    <property type="project" value="InterPro"/>
</dbReference>
<comment type="similarity">
    <text evidence="1">Belongs to the glycosyl hydrolase 12 (cellulase H) family.</text>
</comment>
<evidence type="ECO:0000313" key="3">
    <source>
        <dbReference type="Proteomes" id="UP000039865"/>
    </source>
</evidence>
<dbReference type="Gene3D" id="2.60.120.180">
    <property type="match status" value="1"/>
</dbReference>
<protein>
    <submittedName>
        <fullName evidence="2">Glycoside hydrolase</fullName>
    </submittedName>
</protein>
<gene>
    <name evidence="2" type="primary">Contig5518.g5905</name>
    <name evidence="2" type="ORF">STYLEM_9102</name>
</gene>
<dbReference type="AlphaFoldDB" id="A0A078AE39"/>
<dbReference type="OrthoDB" id="95118at2759"/>
<name>A0A078AE39_STYLE</name>
<dbReference type="PANTHER" id="PTHR34002:SF9">
    <property type="entry name" value="XYLOGLUCAN-SPECIFIC ENDO-BETA-1,4-GLUCANASE A"/>
    <property type="match status" value="1"/>
</dbReference>
<dbReference type="PANTHER" id="PTHR34002">
    <property type="entry name" value="BLR1656 PROTEIN"/>
    <property type="match status" value="1"/>
</dbReference>
<evidence type="ECO:0000256" key="1">
    <source>
        <dbReference type="ARBA" id="ARBA00005519"/>
    </source>
</evidence>
<dbReference type="InterPro" id="IPR002594">
    <property type="entry name" value="GH12"/>
</dbReference>
<dbReference type="PROSITE" id="PS51257">
    <property type="entry name" value="PROKAR_LIPOPROTEIN"/>
    <property type="match status" value="1"/>
</dbReference>
<accession>A0A078AE39</accession>
<keyword evidence="3" id="KW-1185">Reference proteome</keyword>
<dbReference type="InterPro" id="IPR013319">
    <property type="entry name" value="GH11/12"/>
</dbReference>